<keyword evidence="2" id="KW-1185">Reference proteome</keyword>
<dbReference type="Gene3D" id="1.25.10.10">
    <property type="entry name" value="Leucine-rich Repeat Variant"/>
    <property type="match status" value="1"/>
</dbReference>
<reference evidence="1" key="1">
    <citation type="submission" date="2022-01" db="EMBL/GenBank/DDBJ databases">
        <title>Genome-Based Taxonomic Classification of the Phylum Actinobacteria.</title>
        <authorList>
            <person name="Gao Y."/>
        </authorList>
    </citation>
    <scope>NUCLEOTIDE SEQUENCE</scope>
    <source>
        <strain evidence="1">KLBMP 8922</strain>
    </source>
</reference>
<dbReference type="EMBL" id="JAKFHA010000036">
    <property type="protein sequence ID" value="MCF2532630.1"/>
    <property type="molecule type" value="Genomic_DNA"/>
</dbReference>
<evidence type="ECO:0008006" key="3">
    <source>
        <dbReference type="Google" id="ProtNLM"/>
    </source>
</evidence>
<organism evidence="1 2">
    <name type="scientific">Yinghuangia soli</name>
    <dbReference type="NCBI Taxonomy" id="2908204"/>
    <lineage>
        <taxon>Bacteria</taxon>
        <taxon>Bacillati</taxon>
        <taxon>Actinomycetota</taxon>
        <taxon>Actinomycetes</taxon>
        <taxon>Kitasatosporales</taxon>
        <taxon>Streptomycetaceae</taxon>
        <taxon>Yinghuangia</taxon>
    </lineage>
</organism>
<dbReference type="InterPro" id="IPR011989">
    <property type="entry name" value="ARM-like"/>
</dbReference>
<dbReference type="AlphaFoldDB" id="A0AA41Q6S9"/>
<dbReference type="RefSeq" id="WP_235057404.1">
    <property type="nucleotide sequence ID" value="NZ_JAKFHA010000036.1"/>
</dbReference>
<dbReference type="Proteomes" id="UP001165378">
    <property type="component" value="Unassembled WGS sequence"/>
</dbReference>
<evidence type="ECO:0000313" key="2">
    <source>
        <dbReference type="Proteomes" id="UP001165378"/>
    </source>
</evidence>
<sequence length="417" mass="45293">MSDVLFVLLQRLEDAGRPPRIPVFGTSSAQRVELAQADLYPGNEDSEWGKVPQTKIQFRNRLTALTLLREVWTGHPSARPALIDWLRRLAVDARALVRNRAASTAAALAEADLLSTLALLIQPWAADKRFRARLAAANSLALASHLGVPHVPQILRTWCSSDDHRLRWTAVRAYGLVGDTFPAQAIEALVEAVRAVDTRTAPGSSWPEEVEEIAQSAATLLLAAGQSGVVARAETQHDTTGPDSRDTADSAPELWTELVPLLRDRTTQQFVLWTVVHACGPTDGGPGFGRPLLLDLLARWEDVPGTPGALLSQSLAALLRAVLNDPGTSESGLTDMRDWVRAAAFDTEAEDTLALLLPRLVVAGEDAERLAYLLDKLRFGETEEPVQAAARRLRSVLTQVDGTGASPPVYSERETTR</sequence>
<protein>
    <recommendedName>
        <fullName evidence="3">HEAT repeat domain-containing protein</fullName>
    </recommendedName>
</protein>
<evidence type="ECO:0000313" key="1">
    <source>
        <dbReference type="EMBL" id="MCF2532630.1"/>
    </source>
</evidence>
<accession>A0AA41Q6S9</accession>
<name>A0AA41Q6S9_9ACTN</name>
<dbReference type="InterPro" id="IPR016024">
    <property type="entry name" value="ARM-type_fold"/>
</dbReference>
<gene>
    <name evidence="1" type="ORF">LZ495_36230</name>
</gene>
<comment type="caution">
    <text evidence="1">The sequence shown here is derived from an EMBL/GenBank/DDBJ whole genome shotgun (WGS) entry which is preliminary data.</text>
</comment>
<proteinExistence type="predicted"/>
<dbReference type="SUPFAM" id="SSF48371">
    <property type="entry name" value="ARM repeat"/>
    <property type="match status" value="1"/>
</dbReference>